<proteinExistence type="predicted"/>
<dbReference type="EMBL" id="LJSK01000180">
    <property type="protein sequence ID" value="KPI85558.1"/>
    <property type="molecule type" value="Genomic_DNA"/>
</dbReference>
<dbReference type="Proteomes" id="UP000038009">
    <property type="component" value="Unassembled WGS sequence"/>
</dbReference>
<organism evidence="1 2">
    <name type="scientific">Leptomonas seymouri</name>
    <dbReference type="NCBI Taxonomy" id="5684"/>
    <lineage>
        <taxon>Eukaryota</taxon>
        <taxon>Discoba</taxon>
        <taxon>Euglenozoa</taxon>
        <taxon>Kinetoplastea</taxon>
        <taxon>Metakinetoplastina</taxon>
        <taxon>Trypanosomatida</taxon>
        <taxon>Trypanosomatidae</taxon>
        <taxon>Leishmaniinae</taxon>
        <taxon>Leptomonas</taxon>
    </lineage>
</organism>
<evidence type="ECO:0000313" key="2">
    <source>
        <dbReference type="Proteomes" id="UP000038009"/>
    </source>
</evidence>
<dbReference type="SUPFAM" id="SSF50182">
    <property type="entry name" value="Sm-like ribonucleoproteins"/>
    <property type="match status" value="1"/>
</dbReference>
<name>A0A0N1I4W6_LEPSE</name>
<dbReference type="Gene3D" id="2.30.30.100">
    <property type="match status" value="1"/>
</dbReference>
<accession>A0A0N1I4W6</accession>
<dbReference type="OrthoDB" id="272234at2759"/>
<sequence length="139" mass="14579">MSSDTAVTLPSALASGPALHALVRIELTNGTIVVGRLLELDAATMNVKLDAITSTAVRRHHRLDSAVRESGVSHSTPAGSSAAAPVDTIESNPIALRCIQGMVIRGACIRFIDFIWEGKDGGTSYGEVEAVAQQVRPSE</sequence>
<gene>
    <name evidence="1" type="ORF">ABL78_5387</name>
</gene>
<reference evidence="1 2" key="1">
    <citation type="journal article" date="2015" name="PLoS Pathog.">
        <title>Leptomonas seymouri: Adaptations to the Dixenous Life Cycle Analyzed by Genome Sequencing, Transcriptome Profiling and Co-infection with Leishmania donovani.</title>
        <authorList>
            <person name="Kraeva N."/>
            <person name="Butenko A."/>
            <person name="Hlavacova J."/>
            <person name="Kostygov A."/>
            <person name="Myskova J."/>
            <person name="Grybchuk D."/>
            <person name="Lestinova T."/>
            <person name="Votypka J."/>
            <person name="Volf P."/>
            <person name="Opperdoes F."/>
            <person name="Flegontov P."/>
            <person name="Lukes J."/>
            <person name="Yurchenko V."/>
        </authorList>
    </citation>
    <scope>NUCLEOTIDE SEQUENCE [LARGE SCALE GENOMIC DNA]</scope>
    <source>
        <strain evidence="1 2">ATCC 30220</strain>
    </source>
</reference>
<evidence type="ECO:0000313" key="1">
    <source>
        <dbReference type="EMBL" id="KPI85558.1"/>
    </source>
</evidence>
<dbReference type="VEuPathDB" id="TriTrypDB:Lsey_0180_0070"/>
<dbReference type="InterPro" id="IPR010920">
    <property type="entry name" value="LSM_dom_sf"/>
</dbReference>
<keyword evidence="2" id="KW-1185">Reference proteome</keyword>
<comment type="caution">
    <text evidence="1">The sequence shown here is derived from an EMBL/GenBank/DDBJ whole genome shotgun (WGS) entry which is preliminary data.</text>
</comment>
<dbReference type="OMA" id="VEWETDP"/>
<dbReference type="AlphaFoldDB" id="A0A0N1I4W6"/>
<protein>
    <submittedName>
        <fullName evidence="1">Uncharacterized protein</fullName>
    </submittedName>
</protein>